<gene>
    <name evidence="2" type="ORF">C1645_816754</name>
</gene>
<evidence type="ECO:0000313" key="3">
    <source>
        <dbReference type="Proteomes" id="UP000265703"/>
    </source>
</evidence>
<feature type="non-terminal residue" evidence="2">
    <location>
        <position position="1"/>
    </location>
</feature>
<dbReference type="Proteomes" id="UP000265703">
    <property type="component" value="Unassembled WGS sequence"/>
</dbReference>
<name>A0A397TAS5_9GLOM</name>
<feature type="coiled-coil region" evidence="1">
    <location>
        <begin position="512"/>
        <end position="539"/>
    </location>
</feature>
<dbReference type="OrthoDB" id="2338404at2759"/>
<keyword evidence="1" id="KW-0175">Coiled coil</keyword>
<comment type="caution">
    <text evidence="2">The sequence shown here is derived from an EMBL/GenBank/DDBJ whole genome shotgun (WGS) entry which is preliminary data.</text>
</comment>
<dbReference type="EMBL" id="QKYT01000062">
    <property type="protein sequence ID" value="RIA95373.1"/>
    <property type="molecule type" value="Genomic_DNA"/>
</dbReference>
<reference evidence="2 3" key="1">
    <citation type="submission" date="2018-06" db="EMBL/GenBank/DDBJ databases">
        <title>Comparative genomics reveals the genomic features of Rhizophagus irregularis, R. cerebriforme, R. diaphanum and Gigaspora rosea, and their symbiotic lifestyle signature.</title>
        <authorList>
            <person name="Morin E."/>
            <person name="San Clemente H."/>
            <person name="Chen E.C.H."/>
            <person name="De La Providencia I."/>
            <person name="Hainaut M."/>
            <person name="Kuo A."/>
            <person name="Kohler A."/>
            <person name="Murat C."/>
            <person name="Tang N."/>
            <person name="Roy S."/>
            <person name="Loubradou J."/>
            <person name="Henrissat B."/>
            <person name="Grigoriev I.V."/>
            <person name="Corradi N."/>
            <person name="Roux C."/>
            <person name="Martin F.M."/>
        </authorList>
    </citation>
    <scope>NUCLEOTIDE SEQUENCE [LARGE SCALE GENOMIC DNA]</scope>
    <source>
        <strain evidence="2 3">DAOM 227022</strain>
    </source>
</reference>
<protein>
    <submittedName>
        <fullName evidence="2">Uncharacterized protein</fullName>
    </submittedName>
</protein>
<sequence length="563" mass="65330">NVKSYEGFDHILLKFERYEIVLDKDHIKPTKEFEQVIDEALDSLKPLKALQDIFDEYGHLFPQRIILGRSIKIIKNIFPNTFDTIDLKSPIFESLKPYLEVLNISFFLTQKGKVVGKNDLPNWIEETKNRLDIIEFDKIIPFYKILEVDQRNKIDEIVKDCFRILMTGITELKDLDNNQVEYIKRVNFDPKFSLDGKDYEVYGLIMSENNTKLEDIYVNFELFGFSGFYAMIKKSKKTNVDIGKCYILWMVVGIPSKMSIFSPNNRKVQVHRIRESIALKPNELINYDIQTIFPLSQECSVFVHACHTSGDYEPINIVKQIEWKDDIVNVQITYNELNAMFSAISDSESGVQVDNDYYYLIDTEIDLRICILSTNYKNLKIDVKSIDKVDEVFPAQNYLDHTFPKAKRKENIILDIRYKNLVGNFDLKDFENLKNMNELKTLEINSTNIDSGYEYLSSSVKTIISYSQMKPEEAKVEKIEDALRPYRMGSGWQVDIESAKSNFWKTHGLEKIDELERGNANLSSENTKLSSEIVKLSSENSKLSSENTKLSSEIVKLSSKILN</sequence>
<dbReference type="AlphaFoldDB" id="A0A397TAS5"/>
<proteinExistence type="predicted"/>
<accession>A0A397TAS5</accession>
<evidence type="ECO:0000256" key="1">
    <source>
        <dbReference type="SAM" id="Coils"/>
    </source>
</evidence>
<organism evidence="2 3">
    <name type="scientific">Glomus cerebriforme</name>
    <dbReference type="NCBI Taxonomy" id="658196"/>
    <lineage>
        <taxon>Eukaryota</taxon>
        <taxon>Fungi</taxon>
        <taxon>Fungi incertae sedis</taxon>
        <taxon>Mucoromycota</taxon>
        <taxon>Glomeromycotina</taxon>
        <taxon>Glomeromycetes</taxon>
        <taxon>Glomerales</taxon>
        <taxon>Glomeraceae</taxon>
        <taxon>Glomus</taxon>
    </lineage>
</organism>
<keyword evidence="3" id="KW-1185">Reference proteome</keyword>
<evidence type="ECO:0000313" key="2">
    <source>
        <dbReference type="EMBL" id="RIA95373.1"/>
    </source>
</evidence>